<name>A0A6J5PV48_9CAUD</name>
<reference evidence="1" key="1">
    <citation type="submission" date="2020-05" db="EMBL/GenBank/DDBJ databases">
        <authorList>
            <person name="Chiriac C."/>
            <person name="Salcher M."/>
            <person name="Ghai R."/>
            <person name="Kavagutti S V."/>
        </authorList>
    </citation>
    <scope>NUCLEOTIDE SEQUENCE</scope>
</reference>
<protein>
    <submittedName>
        <fullName evidence="1">Uncharacterized protein</fullName>
    </submittedName>
</protein>
<accession>A0A6J5PV48</accession>
<organism evidence="1">
    <name type="scientific">uncultured Caudovirales phage</name>
    <dbReference type="NCBI Taxonomy" id="2100421"/>
    <lineage>
        <taxon>Viruses</taxon>
        <taxon>Duplodnaviria</taxon>
        <taxon>Heunggongvirae</taxon>
        <taxon>Uroviricota</taxon>
        <taxon>Caudoviricetes</taxon>
        <taxon>Peduoviridae</taxon>
        <taxon>Maltschvirus</taxon>
        <taxon>Maltschvirus maltsch</taxon>
    </lineage>
</organism>
<sequence length="434" mass="45242">MPLGDDHYEPVVVQKEAATEKKKTETSAVAGGRAPSGYVDTFVREVPKAAQQAASAVGNAFVSAVDPRHYNDQGEIDWASTGVHAAADLAALELAKAGVKGAVTPNPLSSQNETMIKIAKMESQNAAAQRKHELELAKLQAAGVVQTAPTTATPATTTPTVTSPTSTPTPTLAQINAVTAAPAAPAATTIVAPPADTTITPYTPPANPLPQNPPVELTTEVGKEPKEGPMVKQGAANTEKNAIAERQQAKAAQKQTFQTPAELPKGTVFKQGWGGADSWLNDQVGKEKAKVIRNTYNQGRGFGSGTEAIKNAATALSEFGNAQFMTQGEPTILSKENRQRFGIPPPQQSGALNKTFPKAVKVGGLAGLLLTANEAANAKNLREAAGTVGEAFLPIGMTPSTAGAPVVPPSRFTEAAKLGSPYYNTDWAKQQRTR</sequence>
<dbReference type="EMBL" id="LR796927">
    <property type="protein sequence ID" value="CAB4175770.1"/>
    <property type="molecule type" value="Genomic_DNA"/>
</dbReference>
<gene>
    <name evidence="1" type="ORF">UFOVP996_8</name>
</gene>
<evidence type="ECO:0000313" key="1">
    <source>
        <dbReference type="EMBL" id="CAB4175770.1"/>
    </source>
</evidence>
<proteinExistence type="predicted"/>